<evidence type="ECO:0000256" key="7">
    <source>
        <dbReference type="SAM" id="SignalP"/>
    </source>
</evidence>
<comment type="caution">
    <text evidence="9">The sequence shown here is derived from an EMBL/GenBank/DDBJ whole genome shotgun (WGS) entry which is preliminary data.</text>
</comment>
<sequence>MRNWIAKFALLVLFLSAPAFLLAQDSSSMIGTVTDVTGAVVSGATVTLSNAAIGVSYKQTSNAQGTYDFPNVTPAQGYSVTFAHEGFSVLKVQGVALQVGITRTQDAKLLVGVNQQVEVQAGNSNVTLDTTDATIGNNFDVQLLQELPVYSRNSPAVLFTLQPGVAAGVGAFTGARTDQNSVTIDGIDVNDLAAGANSTTGFSLVGGAPVDSLQEFRGTVTGLLANTGTGSGGQFQLVTKSGTNEFHGNLNEYHRDTSTVANSWFNNNTGLPRTPLIQNQFGGNVGGRILRDKLFFFFDFNNSRIIQSTTAEDVVPLDSFRSGSLQYILANASDGSGPCAATSKAFSTPQCIGTLTSAQVAALDPQGIGFNQSLLSFVNARYANAHVNDPSYIAADGINTGGFRFTQPEPDTLYNYVGRVDYNLTPKQRIFARFTIQREDAFESANILPTDPVTSPYQDRSYGYVISHIWEIGRNKVNQFYYGDNISKLNFPTLFKSPTSPVNFSLGSLGAPYASGSQKRRVPVPEIRDDFNWIVGSHNLGFGGTFKFTKTNSNLTNDFSTVQIGLSSANPTLTPNLRPTNIGGTTAKTLYDAAFALALGNISSINSNYNFDNQGNILPEGSGATRHYRFYQTELYFGDTWKVTKDLTVSYGLRYQLYSVPYETSGNQSNENLTFDQLFGARVAAGIAGTAGDTVVPFVTYTLGGKANHAAPLYQPSYKDFAPRFAFAYNPSPKTVVNGSASIVYDRTVINAVNFIQDQSSFLFQNSAGIQYAGSTPTAALLNSPRIGGTGTALTIGSAALPVAAAITKPFTPFVSGSTPFGGSSGTGSAYIVDPTLKDPYSINLETGIQQEFPGHFLLRANWTSRLGRRLLGQADASQVVDFTDKASGQTFSQAFGNVTRQVRAGSTVSAQPWFENIVGSGATPFLLANFGSLFQLGDIADFANALEEEGLTPNNVNVGAQFAINPWITNKGFSSYNGLLVTLTKNMSQGIQFDVNYTWSHSIDNTSAPANYQAQGTLVNFICDAVHPRSCRGNSDFDIQQIISSDFIVALPFGRGKSVAGNAPRWLDEAIGGWSLSGLPAWRSGVALDVVSNAFVAGFNTDAPAIFNGNRGVVKAHVHKVGNGRSSQVQLFADPVAAAAAFSGPIGLTVGSRNNLRGPSAFTMDGGLAKNFVILPNGRLNLNFRADFYNIFNHPTFSRPAFTNAQGNTTPGTDFTSSQGVFGQIASTSTNARVGQFSLRLVF</sequence>
<dbReference type="SUPFAM" id="SSF49452">
    <property type="entry name" value="Starch-binding domain-like"/>
    <property type="match status" value="1"/>
</dbReference>
<dbReference type="SUPFAM" id="SSF56935">
    <property type="entry name" value="Porins"/>
    <property type="match status" value="1"/>
</dbReference>
<feature type="signal peptide" evidence="7">
    <location>
        <begin position="1"/>
        <end position="23"/>
    </location>
</feature>
<evidence type="ECO:0000256" key="3">
    <source>
        <dbReference type="ARBA" id="ARBA00022452"/>
    </source>
</evidence>
<evidence type="ECO:0000313" key="10">
    <source>
        <dbReference type="Proteomes" id="UP000584867"/>
    </source>
</evidence>
<proteinExistence type="predicted"/>
<keyword evidence="6" id="KW-0998">Cell outer membrane</keyword>
<keyword evidence="4" id="KW-0812">Transmembrane</keyword>
<feature type="chain" id="PRO_5030663857" description="TonB-dependent transporter Oar-like beta-barrel domain-containing protein" evidence="7">
    <location>
        <begin position="24"/>
        <end position="1244"/>
    </location>
</feature>
<dbReference type="PANTHER" id="PTHR30069">
    <property type="entry name" value="TONB-DEPENDENT OUTER MEMBRANE RECEPTOR"/>
    <property type="match status" value="1"/>
</dbReference>
<dbReference type="PANTHER" id="PTHR30069:SF46">
    <property type="entry name" value="OAR PROTEIN"/>
    <property type="match status" value="1"/>
</dbReference>
<organism evidence="9 10">
    <name type="scientific">Granulicella mallensis</name>
    <dbReference type="NCBI Taxonomy" id="940614"/>
    <lineage>
        <taxon>Bacteria</taxon>
        <taxon>Pseudomonadati</taxon>
        <taxon>Acidobacteriota</taxon>
        <taxon>Terriglobia</taxon>
        <taxon>Terriglobales</taxon>
        <taxon>Acidobacteriaceae</taxon>
        <taxon>Granulicella</taxon>
    </lineage>
</organism>
<dbReference type="Pfam" id="PF13620">
    <property type="entry name" value="CarboxypepD_reg"/>
    <property type="match status" value="1"/>
</dbReference>
<dbReference type="GO" id="GO:0015344">
    <property type="term" value="F:siderophore uptake transmembrane transporter activity"/>
    <property type="evidence" value="ECO:0007669"/>
    <property type="project" value="TreeGrafter"/>
</dbReference>
<keyword evidence="5" id="KW-0472">Membrane</keyword>
<evidence type="ECO:0000256" key="4">
    <source>
        <dbReference type="ARBA" id="ARBA00022692"/>
    </source>
</evidence>
<dbReference type="InterPro" id="IPR013784">
    <property type="entry name" value="Carb-bd-like_fold"/>
</dbReference>
<dbReference type="RefSeq" id="WP_184254667.1">
    <property type="nucleotide sequence ID" value="NZ_JACHIO010000006.1"/>
</dbReference>
<dbReference type="InterPro" id="IPR057601">
    <property type="entry name" value="Oar-like_b-barrel"/>
</dbReference>
<dbReference type="Gene3D" id="2.40.170.20">
    <property type="entry name" value="TonB-dependent receptor, beta-barrel domain"/>
    <property type="match status" value="1"/>
</dbReference>
<comment type="subcellular location">
    <subcellularLocation>
        <location evidence="1">Cell outer membrane</location>
        <topology evidence="1">Multi-pass membrane protein</topology>
    </subcellularLocation>
</comment>
<dbReference type="EMBL" id="JACHIO010000006">
    <property type="protein sequence ID" value="MBB5063472.1"/>
    <property type="molecule type" value="Genomic_DNA"/>
</dbReference>
<accession>A0A7W7ZP33</accession>
<dbReference type="GO" id="GO:0044718">
    <property type="term" value="P:siderophore transmembrane transport"/>
    <property type="evidence" value="ECO:0007669"/>
    <property type="project" value="TreeGrafter"/>
</dbReference>
<evidence type="ECO:0000256" key="6">
    <source>
        <dbReference type="ARBA" id="ARBA00023237"/>
    </source>
</evidence>
<evidence type="ECO:0000256" key="5">
    <source>
        <dbReference type="ARBA" id="ARBA00023136"/>
    </source>
</evidence>
<dbReference type="InterPro" id="IPR039426">
    <property type="entry name" value="TonB-dep_rcpt-like"/>
</dbReference>
<feature type="domain" description="TonB-dependent transporter Oar-like beta-barrel" evidence="8">
    <location>
        <begin position="238"/>
        <end position="1237"/>
    </location>
</feature>
<name>A0A7W7ZP33_9BACT</name>
<dbReference type="Pfam" id="PF25183">
    <property type="entry name" value="OMP_b-brl_4"/>
    <property type="match status" value="1"/>
</dbReference>
<reference evidence="9 10" key="1">
    <citation type="submission" date="2020-08" db="EMBL/GenBank/DDBJ databases">
        <title>Genomic Encyclopedia of Type Strains, Phase IV (KMG-V): Genome sequencing to study the core and pangenomes of soil and plant-associated prokaryotes.</title>
        <authorList>
            <person name="Whitman W."/>
        </authorList>
    </citation>
    <scope>NUCLEOTIDE SEQUENCE [LARGE SCALE GENOMIC DNA]</scope>
    <source>
        <strain evidence="9 10">X5P3</strain>
    </source>
</reference>
<dbReference type="InterPro" id="IPR036942">
    <property type="entry name" value="Beta-barrel_TonB_sf"/>
</dbReference>
<keyword evidence="7" id="KW-0732">Signal</keyword>
<evidence type="ECO:0000256" key="2">
    <source>
        <dbReference type="ARBA" id="ARBA00022448"/>
    </source>
</evidence>
<dbReference type="Proteomes" id="UP000584867">
    <property type="component" value="Unassembled WGS sequence"/>
</dbReference>
<dbReference type="GO" id="GO:0030246">
    <property type="term" value="F:carbohydrate binding"/>
    <property type="evidence" value="ECO:0007669"/>
    <property type="project" value="InterPro"/>
</dbReference>
<evidence type="ECO:0000259" key="8">
    <source>
        <dbReference type="Pfam" id="PF25183"/>
    </source>
</evidence>
<protein>
    <recommendedName>
        <fullName evidence="8">TonB-dependent transporter Oar-like beta-barrel domain-containing protein</fullName>
    </recommendedName>
</protein>
<evidence type="ECO:0000313" key="9">
    <source>
        <dbReference type="EMBL" id="MBB5063472.1"/>
    </source>
</evidence>
<keyword evidence="2" id="KW-0813">Transport</keyword>
<keyword evidence="3" id="KW-1134">Transmembrane beta strand</keyword>
<gene>
    <name evidence="9" type="ORF">HDF15_001814</name>
</gene>
<dbReference type="GO" id="GO:0009279">
    <property type="term" value="C:cell outer membrane"/>
    <property type="evidence" value="ECO:0007669"/>
    <property type="project" value="UniProtKB-SubCell"/>
</dbReference>
<dbReference type="AlphaFoldDB" id="A0A7W7ZP33"/>
<evidence type="ECO:0000256" key="1">
    <source>
        <dbReference type="ARBA" id="ARBA00004571"/>
    </source>
</evidence>
<dbReference type="Gene3D" id="2.60.40.1120">
    <property type="entry name" value="Carboxypeptidase-like, regulatory domain"/>
    <property type="match status" value="1"/>
</dbReference>